<dbReference type="SUPFAM" id="SSF56349">
    <property type="entry name" value="DNA breaking-rejoining enzymes"/>
    <property type="match status" value="1"/>
</dbReference>
<organism evidence="3 4">
    <name type="scientific">Bifidobacterium ruminantium</name>
    <dbReference type="NCBI Taxonomy" id="78346"/>
    <lineage>
        <taxon>Bacteria</taxon>
        <taxon>Bacillati</taxon>
        <taxon>Actinomycetota</taxon>
        <taxon>Actinomycetes</taxon>
        <taxon>Bifidobacteriales</taxon>
        <taxon>Bifidobacteriaceae</taxon>
        <taxon>Bifidobacterium</taxon>
    </lineage>
</organism>
<dbReference type="InterPro" id="IPR002104">
    <property type="entry name" value="Integrase_catalytic"/>
</dbReference>
<evidence type="ECO:0000313" key="4">
    <source>
        <dbReference type="Proteomes" id="UP000029078"/>
    </source>
</evidence>
<dbReference type="InterPro" id="IPR011010">
    <property type="entry name" value="DNA_brk_join_enz"/>
</dbReference>
<dbReference type="GO" id="GO:0003677">
    <property type="term" value="F:DNA binding"/>
    <property type="evidence" value="ECO:0007669"/>
    <property type="project" value="InterPro"/>
</dbReference>
<evidence type="ECO:0000259" key="2">
    <source>
        <dbReference type="PROSITE" id="PS51898"/>
    </source>
</evidence>
<proteinExistence type="predicted"/>
<dbReference type="eggNOG" id="ENOG503205F">
    <property type="taxonomic scope" value="Bacteria"/>
</dbReference>
<dbReference type="PROSITE" id="PS51898">
    <property type="entry name" value="TYR_RECOMBINASE"/>
    <property type="match status" value="1"/>
</dbReference>
<dbReference type="InterPro" id="IPR013762">
    <property type="entry name" value="Integrase-like_cat_sf"/>
</dbReference>
<keyword evidence="1" id="KW-0233">DNA recombination</keyword>
<gene>
    <name evidence="3" type="ORF">BRUM_1913</name>
</gene>
<evidence type="ECO:0000313" key="3">
    <source>
        <dbReference type="EMBL" id="KFI85249.1"/>
    </source>
</evidence>
<dbReference type="AlphaFoldDB" id="A0A087CPP9"/>
<dbReference type="GO" id="GO:0015074">
    <property type="term" value="P:DNA integration"/>
    <property type="evidence" value="ECO:0007669"/>
    <property type="project" value="InterPro"/>
</dbReference>
<evidence type="ECO:0000256" key="1">
    <source>
        <dbReference type="ARBA" id="ARBA00023172"/>
    </source>
</evidence>
<accession>A0A087CPP9</accession>
<reference evidence="3 4" key="1">
    <citation type="submission" date="2014-03" db="EMBL/GenBank/DDBJ databases">
        <title>Genomics of Bifidobacteria.</title>
        <authorList>
            <person name="Ventura M."/>
            <person name="Milani C."/>
            <person name="Lugli G.A."/>
        </authorList>
    </citation>
    <scope>NUCLEOTIDE SEQUENCE [LARGE SCALE GENOMIC DNA]</scope>
    <source>
        <strain evidence="3 4">LMG 21811</strain>
    </source>
</reference>
<name>A0A087CPP9_BIFRU</name>
<keyword evidence="4" id="KW-1185">Reference proteome</keyword>
<dbReference type="GO" id="GO:0006310">
    <property type="term" value="P:DNA recombination"/>
    <property type="evidence" value="ECO:0007669"/>
    <property type="project" value="UniProtKB-KW"/>
</dbReference>
<dbReference type="RefSeq" id="WP_033499090.1">
    <property type="nucleotide sequence ID" value="NZ_JGZL01000018.1"/>
</dbReference>
<dbReference type="EMBL" id="JGZL01000018">
    <property type="protein sequence ID" value="KFI85249.1"/>
    <property type="molecule type" value="Genomic_DNA"/>
</dbReference>
<sequence length="572" mass="64907">MSKSEVILGGRARIYQPTAGDKNWRITYYDHQHKRHTSHGGKTRDEAIIAAANLLGDVVNDDNAHIPTINECVDAYIQQNSYRWNPRTVQQYRALAKRYTYKIGDTPCTKVSPQLLRQITKVGTLSQNQRLRLRAVIRGTFEQAQAWISISEESFAQAILIGGTSGDNARNPEVQRGDIPPSKLVAAFINTAYSTYQITPIDPPGTTINPITGEKTLGTIAYREPTPGITEPMDSIYLQGLPTDIVNKYAARKIPMHYRNREQRLTDEVKRIAGMYRRTALITALGAGGGLRIGEVLALRVRHILNKQQAYDLILGASNQELGYRGYMDICEQASTATGGTIYITHPKGNREREIHLPAFLPCWNGFDYKTSQREQMTEWIPRLADNHESMWTLTDNEVFTAWQHGFIPLGWMLINRLREMVTEIPGYTGMNNRERTRTYLNMLLFPTSTPARKQIPGHVIQHEKAWHYDITIVPGTGGYQVETAYANKYANPLYDYVSEQYECWPAHRANATRRRGWTHHGLRHYACSSRIIAGVPIPIVSKELGHKDSAFTLQRYGHFMPDAIPSEGFEY</sequence>
<comment type="caution">
    <text evidence="3">The sequence shown here is derived from an EMBL/GenBank/DDBJ whole genome shotgun (WGS) entry which is preliminary data.</text>
</comment>
<protein>
    <submittedName>
        <fullName evidence="3">Putative phage integrase family protein</fullName>
    </submittedName>
</protein>
<feature type="domain" description="Tyr recombinase" evidence="2">
    <location>
        <begin position="252"/>
        <end position="570"/>
    </location>
</feature>
<dbReference type="Proteomes" id="UP000029078">
    <property type="component" value="Unassembled WGS sequence"/>
</dbReference>
<dbReference type="Gene3D" id="1.10.443.10">
    <property type="entry name" value="Intergrase catalytic core"/>
    <property type="match status" value="1"/>
</dbReference>